<gene>
    <name evidence="1" type="primary">sleB_2</name>
    <name evidence="1" type="ORF">WYH_02290</name>
</gene>
<evidence type="ECO:0000313" key="1">
    <source>
        <dbReference type="EMBL" id="AKH43322.1"/>
    </source>
</evidence>
<protein>
    <submittedName>
        <fullName evidence="1">Spore cortex-lytic enzyme</fullName>
    </submittedName>
</protein>
<dbReference type="Proteomes" id="UP000034392">
    <property type="component" value="Chromosome"/>
</dbReference>
<keyword evidence="2" id="KW-1185">Reference proteome</keyword>
<dbReference type="PATRIC" id="fig|1267766.3.peg.2316"/>
<accession>A0A0F7KVU1</accession>
<dbReference type="RefSeq" id="WP_046903904.1">
    <property type="nucleotide sequence ID" value="NZ_CP011452.2"/>
</dbReference>
<name>A0A0F7KVU1_9SPHN</name>
<dbReference type="InterPro" id="IPR042047">
    <property type="entry name" value="SleB_dom1"/>
</dbReference>
<dbReference type="EMBL" id="CP011452">
    <property type="protein sequence ID" value="AKH43322.1"/>
    <property type="molecule type" value="Genomic_DNA"/>
</dbReference>
<sequence>MSRKTFGAGALASAFVLVLALIGAESSGAAAQQDAGAGIESDHTAAQDAANTAETADSSVRFVAEAVVQPLPEPTDIVDQETVASGEASSLHELVADMPTSAALSDDLRCLAQAIYFESRGEPLAGQLAVGRVVVNRAESSLFPDSYCGVVKQRKQFSFVKNGHIPAVRTSSTAWQRAMAVARIAHEELWESAAGDSLYFHAKRVHPRWARRKIAETTIDSHIFYR</sequence>
<evidence type="ECO:0000313" key="2">
    <source>
        <dbReference type="Proteomes" id="UP000034392"/>
    </source>
</evidence>
<reference evidence="1" key="1">
    <citation type="submission" date="2015-05" db="EMBL/GenBank/DDBJ databases">
        <title>The complete genome of Altererythrobacter atlanticus strain 26DY36.</title>
        <authorList>
            <person name="Wu Y.-H."/>
            <person name="Cheng H."/>
            <person name="Wu X.-W."/>
        </authorList>
    </citation>
    <scope>NUCLEOTIDE SEQUENCE [LARGE SCALE GENOMIC DNA]</scope>
    <source>
        <strain evidence="1">26DY36</strain>
    </source>
</reference>
<dbReference type="KEGG" id="aay:WYH_02290"/>
<dbReference type="STRING" id="1267766.WYH_02290"/>
<dbReference type="Pfam" id="PF07486">
    <property type="entry name" value="Hydrolase_2"/>
    <property type="match status" value="1"/>
</dbReference>
<dbReference type="GO" id="GO:0016787">
    <property type="term" value="F:hydrolase activity"/>
    <property type="evidence" value="ECO:0007669"/>
    <property type="project" value="InterPro"/>
</dbReference>
<dbReference type="Gene3D" id="1.10.10.2520">
    <property type="entry name" value="Cell wall hydrolase SleB, domain 1"/>
    <property type="match status" value="1"/>
</dbReference>
<dbReference type="OrthoDB" id="9785345at2"/>
<organism evidence="1 2">
    <name type="scientific">Croceibacterium atlanticum</name>
    <dbReference type="NCBI Taxonomy" id="1267766"/>
    <lineage>
        <taxon>Bacteria</taxon>
        <taxon>Pseudomonadati</taxon>
        <taxon>Pseudomonadota</taxon>
        <taxon>Alphaproteobacteria</taxon>
        <taxon>Sphingomonadales</taxon>
        <taxon>Erythrobacteraceae</taxon>
        <taxon>Croceibacterium</taxon>
    </lineage>
</organism>
<dbReference type="InterPro" id="IPR011105">
    <property type="entry name" value="Cell_wall_hydrolase_SleB"/>
</dbReference>
<dbReference type="AlphaFoldDB" id="A0A0F7KVU1"/>
<proteinExistence type="predicted"/>